<accession>A0ABR2AQ64</accession>
<keyword evidence="2" id="KW-1185">Reference proteome</keyword>
<evidence type="ECO:0000313" key="1">
    <source>
        <dbReference type="EMBL" id="KAK8495859.1"/>
    </source>
</evidence>
<dbReference type="EMBL" id="JBBPBM010000398">
    <property type="protein sequence ID" value="KAK8495859.1"/>
    <property type="molecule type" value="Genomic_DNA"/>
</dbReference>
<protein>
    <submittedName>
        <fullName evidence="1">Uncharacterized protein</fullName>
    </submittedName>
</protein>
<evidence type="ECO:0000313" key="2">
    <source>
        <dbReference type="Proteomes" id="UP001472677"/>
    </source>
</evidence>
<gene>
    <name evidence="1" type="ORF">V6N12_038594</name>
</gene>
<comment type="caution">
    <text evidence="1">The sequence shown here is derived from an EMBL/GenBank/DDBJ whole genome shotgun (WGS) entry which is preliminary data.</text>
</comment>
<organism evidence="1 2">
    <name type="scientific">Hibiscus sabdariffa</name>
    <name type="common">roselle</name>
    <dbReference type="NCBI Taxonomy" id="183260"/>
    <lineage>
        <taxon>Eukaryota</taxon>
        <taxon>Viridiplantae</taxon>
        <taxon>Streptophyta</taxon>
        <taxon>Embryophyta</taxon>
        <taxon>Tracheophyta</taxon>
        <taxon>Spermatophyta</taxon>
        <taxon>Magnoliopsida</taxon>
        <taxon>eudicotyledons</taxon>
        <taxon>Gunneridae</taxon>
        <taxon>Pentapetalae</taxon>
        <taxon>rosids</taxon>
        <taxon>malvids</taxon>
        <taxon>Malvales</taxon>
        <taxon>Malvaceae</taxon>
        <taxon>Malvoideae</taxon>
        <taxon>Hibiscus</taxon>
    </lineage>
</organism>
<proteinExistence type="predicted"/>
<reference evidence="1 2" key="1">
    <citation type="journal article" date="2024" name="G3 (Bethesda)">
        <title>Genome assembly of Hibiscus sabdariffa L. provides insights into metabolisms of medicinal natural products.</title>
        <authorList>
            <person name="Kim T."/>
        </authorList>
    </citation>
    <scope>NUCLEOTIDE SEQUENCE [LARGE SCALE GENOMIC DNA]</scope>
    <source>
        <strain evidence="1">TK-2024</strain>
        <tissue evidence="1">Old leaves</tissue>
    </source>
</reference>
<sequence length="68" mass="7159">MTGAAALFHDDLDRVIGGTSKFFSVNSTSITEAVAVQLETMSPIEASPRDIISGDHAATVWPSSSLNH</sequence>
<name>A0ABR2AQ64_9ROSI</name>
<dbReference type="Proteomes" id="UP001472677">
    <property type="component" value="Unassembled WGS sequence"/>
</dbReference>